<comment type="caution">
    <text evidence="9">The sequence shown here is derived from an EMBL/GenBank/DDBJ whole genome shotgun (WGS) entry which is preliminary data.</text>
</comment>
<evidence type="ECO:0000256" key="3">
    <source>
        <dbReference type="ARBA" id="ARBA00022692"/>
    </source>
</evidence>
<evidence type="ECO:0000259" key="7">
    <source>
        <dbReference type="Pfam" id="PF03553"/>
    </source>
</evidence>
<dbReference type="Pfam" id="PF13726">
    <property type="entry name" value="Na_H_antiport_2"/>
    <property type="match status" value="1"/>
</dbReference>
<organism evidence="9 10">
    <name type="scientific">Shewanella surugensis</name>
    <dbReference type="NCBI Taxonomy" id="212020"/>
    <lineage>
        <taxon>Bacteria</taxon>
        <taxon>Pseudomonadati</taxon>
        <taxon>Pseudomonadota</taxon>
        <taxon>Gammaproteobacteria</taxon>
        <taxon>Alteromonadales</taxon>
        <taxon>Shewanellaceae</taxon>
        <taxon>Shewanella</taxon>
    </lineage>
</organism>
<dbReference type="InterPro" id="IPR052576">
    <property type="entry name" value="AA_Transporter-Related"/>
</dbReference>
<feature type="transmembrane region" description="Helical" evidence="6">
    <location>
        <begin position="236"/>
        <end position="266"/>
    </location>
</feature>
<accession>A0ABT0LJF8</accession>
<protein>
    <submittedName>
        <fullName evidence="9">Sodium:proton antiporter</fullName>
    </submittedName>
</protein>
<dbReference type="InterPro" id="IPR018461">
    <property type="entry name" value="Na/H_Antiport_NhaC-like_C"/>
</dbReference>
<gene>
    <name evidence="9" type="ORF">L2764_26155</name>
</gene>
<dbReference type="RefSeq" id="WP_248943274.1">
    <property type="nucleotide sequence ID" value="NZ_JAKIKS010000229.1"/>
</dbReference>
<evidence type="ECO:0000313" key="9">
    <source>
        <dbReference type="EMBL" id="MCL1127846.1"/>
    </source>
</evidence>
<evidence type="ECO:0000256" key="1">
    <source>
        <dbReference type="ARBA" id="ARBA00004651"/>
    </source>
</evidence>
<reference evidence="9 10" key="1">
    <citation type="submission" date="2022-01" db="EMBL/GenBank/DDBJ databases">
        <title>Whole genome-based taxonomy of the Shewanellaceae.</title>
        <authorList>
            <person name="Martin-Rodriguez A.J."/>
        </authorList>
    </citation>
    <scope>NUCLEOTIDE SEQUENCE [LARGE SCALE GENOMIC DNA]</scope>
    <source>
        <strain evidence="9 10">DSM 17177</strain>
    </source>
</reference>
<evidence type="ECO:0000256" key="6">
    <source>
        <dbReference type="SAM" id="Phobius"/>
    </source>
</evidence>
<dbReference type="Proteomes" id="UP001203423">
    <property type="component" value="Unassembled WGS sequence"/>
</dbReference>
<keyword evidence="10" id="KW-1185">Reference proteome</keyword>
<feature type="transmembrane region" description="Helical" evidence="6">
    <location>
        <begin position="190"/>
        <end position="210"/>
    </location>
</feature>
<feature type="transmembrane region" description="Helical" evidence="6">
    <location>
        <begin position="57"/>
        <end position="76"/>
    </location>
</feature>
<feature type="domain" description="Na+/H+ antiporter NhaC-like C-terminal" evidence="7">
    <location>
        <begin position="147"/>
        <end position="427"/>
    </location>
</feature>
<feature type="transmembrane region" description="Helical" evidence="6">
    <location>
        <begin position="287"/>
        <end position="307"/>
    </location>
</feature>
<proteinExistence type="predicted"/>
<keyword evidence="4 6" id="KW-1133">Transmembrane helix</keyword>
<evidence type="ECO:0000259" key="8">
    <source>
        <dbReference type="Pfam" id="PF13726"/>
    </source>
</evidence>
<keyword evidence="2" id="KW-1003">Cell membrane</keyword>
<dbReference type="EMBL" id="JAKIKS010000229">
    <property type="protein sequence ID" value="MCL1127846.1"/>
    <property type="molecule type" value="Genomic_DNA"/>
</dbReference>
<dbReference type="InterPro" id="IPR032813">
    <property type="entry name" value="Na_H_antiport_N"/>
</dbReference>
<evidence type="ECO:0000256" key="5">
    <source>
        <dbReference type="ARBA" id="ARBA00023136"/>
    </source>
</evidence>
<keyword evidence="3 6" id="KW-0812">Transmembrane</keyword>
<dbReference type="Pfam" id="PF03553">
    <property type="entry name" value="Na_H_antiporter"/>
    <property type="match status" value="1"/>
</dbReference>
<sequence length="435" mass="46584">MNAVIISVLLLVGLTLCRLNILSAIIVSCFIGGWIAGLDVNSIWQAFQAGLGHASPLALSYAIIGGFSYLIASFGLTEIVSSRLSTMMKDHSSQLKLTIIITLTSLAIFSQNLIPIHVAFIPLLIPPMLLIFSRLQLDRRLIACLLSFGLVTPYMFLPLGFGQMFLNELIRSQVTLQGVSGVESINMMRVMLLPAIGMLVGVIIAVLFSYNKPREYLIKSSHTDTSPVTLSNKNRVVIIIALLSFFVVQLMTGSMAIAALVGCGLLSIGKRAHWGKSNSLFLEGTRLMASIGVIMMAAAGFAEVMKLTGHIQSLIDTAIIAFQDQTMLSVFIMLLVGLLITIGIGSSFATVPLLAAIYVPIGQAIGLSLEAIICLLVSAAVLGDTGSPVSEVTLATSAGLNHDGQHDHLKDTVIPTFIHFNIPLFAFSLLAIYLL</sequence>
<dbReference type="PANTHER" id="PTHR37821">
    <property type="entry name" value="AMINO ACID TRANSPORTER YUIF-RELATED"/>
    <property type="match status" value="1"/>
</dbReference>
<feature type="transmembrane region" description="Helical" evidence="6">
    <location>
        <begin position="140"/>
        <end position="161"/>
    </location>
</feature>
<comment type="subcellular location">
    <subcellularLocation>
        <location evidence="1">Cell membrane</location>
        <topology evidence="1">Multi-pass membrane protein</topology>
    </subcellularLocation>
</comment>
<feature type="transmembrane region" description="Helical" evidence="6">
    <location>
        <begin position="327"/>
        <end position="357"/>
    </location>
</feature>
<feature type="transmembrane region" description="Helical" evidence="6">
    <location>
        <begin position="97"/>
        <end position="120"/>
    </location>
</feature>
<evidence type="ECO:0000313" key="10">
    <source>
        <dbReference type="Proteomes" id="UP001203423"/>
    </source>
</evidence>
<evidence type="ECO:0000256" key="4">
    <source>
        <dbReference type="ARBA" id="ARBA00022989"/>
    </source>
</evidence>
<evidence type="ECO:0000256" key="2">
    <source>
        <dbReference type="ARBA" id="ARBA00022475"/>
    </source>
</evidence>
<feature type="domain" description="Putative Na+/H+ antiporter N-terminal" evidence="8">
    <location>
        <begin position="2"/>
        <end position="87"/>
    </location>
</feature>
<feature type="transmembrane region" description="Helical" evidence="6">
    <location>
        <begin position="7"/>
        <end position="37"/>
    </location>
</feature>
<feature type="transmembrane region" description="Helical" evidence="6">
    <location>
        <begin position="413"/>
        <end position="434"/>
    </location>
</feature>
<keyword evidence="5 6" id="KW-0472">Membrane</keyword>
<dbReference type="PANTHER" id="PTHR37821:SF1">
    <property type="entry name" value="AMINO ACID TRANSPORTER YUIF-RELATED"/>
    <property type="match status" value="1"/>
</dbReference>
<name>A0ABT0LJF8_9GAMM</name>